<evidence type="ECO:0000256" key="1">
    <source>
        <dbReference type="SAM" id="MobiDB-lite"/>
    </source>
</evidence>
<evidence type="ECO:0000313" key="2">
    <source>
        <dbReference type="EMBL" id="GBG81125.1"/>
    </source>
</evidence>
<reference evidence="2 3" key="1">
    <citation type="journal article" date="2018" name="Cell">
        <title>The Chara Genome: Secondary Complexity and Implications for Plant Terrestrialization.</title>
        <authorList>
            <person name="Nishiyama T."/>
            <person name="Sakayama H."/>
            <person name="Vries J.D."/>
            <person name="Buschmann H."/>
            <person name="Saint-Marcoux D."/>
            <person name="Ullrich K.K."/>
            <person name="Haas F.B."/>
            <person name="Vanderstraeten L."/>
            <person name="Becker D."/>
            <person name="Lang D."/>
            <person name="Vosolsobe S."/>
            <person name="Rombauts S."/>
            <person name="Wilhelmsson P.K.I."/>
            <person name="Janitza P."/>
            <person name="Kern R."/>
            <person name="Heyl A."/>
            <person name="Rumpler F."/>
            <person name="Villalobos L.I.A.C."/>
            <person name="Clay J.M."/>
            <person name="Skokan R."/>
            <person name="Toyoda A."/>
            <person name="Suzuki Y."/>
            <person name="Kagoshima H."/>
            <person name="Schijlen E."/>
            <person name="Tajeshwar N."/>
            <person name="Catarino B."/>
            <person name="Hetherington A.J."/>
            <person name="Saltykova A."/>
            <person name="Bonnot C."/>
            <person name="Breuninger H."/>
            <person name="Symeonidi A."/>
            <person name="Radhakrishnan G.V."/>
            <person name="Van Nieuwerburgh F."/>
            <person name="Deforce D."/>
            <person name="Chang C."/>
            <person name="Karol K.G."/>
            <person name="Hedrich R."/>
            <person name="Ulvskov P."/>
            <person name="Glockner G."/>
            <person name="Delwiche C.F."/>
            <person name="Petrasek J."/>
            <person name="Van de Peer Y."/>
            <person name="Friml J."/>
            <person name="Beilby M."/>
            <person name="Dolan L."/>
            <person name="Kohara Y."/>
            <person name="Sugano S."/>
            <person name="Fujiyama A."/>
            <person name="Delaux P.-M."/>
            <person name="Quint M."/>
            <person name="TheiBen G."/>
            <person name="Hagemann M."/>
            <person name="Harholt J."/>
            <person name="Dunand C."/>
            <person name="Zachgo S."/>
            <person name="Langdale J."/>
            <person name="Maumus F."/>
            <person name="Straeten D.V.D."/>
            <person name="Gould S.B."/>
            <person name="Rensing S.A."/>
        </authorList>
    </citation>
    <scope>NUCLEOTIDE SEQUENCE [LARGE SCALE GENOMIC DNA]</scope>
    <source>
        <strain evidence="2 3">S276</strain>
    </source>
</reference>
<feature type="region of interest" description="Disordered" evidence="1">
    <location>
        <begin position="1"/>
        <end position="23"/>
    </location>
</feature>
<protein>
    <submittedName>
        <fullName evidence="2">Uncharacterized protein</fullName>
    </submittedName>
</protein>
<feature type="region of interest" description="Disordered" evidence="1">
    <location>
        <begin position="794"/>
        <end position="904"/>
    </location>
</feature>
<gene>
    <name evidence="2" type="ORF">CBR_g31801</name>
</gene>
<dbReference type="AlphaFoldDB" id="A0A388LFN7"/>
<evidence type="ECO:0000313" key="3">
    <source>
        <dbReference type="Proteomes" id="UP000265515"/>
    </source>
</evidence>
<organism evidence="2 3">
    <name type="scientific">Chara braunii</name>
    <name type="common">Braun's stonewort</name>
    <dbReference type="NCBI Taxonomy" id="69332"/>
    <lineage>
        <taxon>Eukaryota</taxon>
        <taxon>Viridiplantae</taxon>
        <taxon>Streptophyta</taxon>
        <taxon>Charophyceae</taxon>
        <taxon>Charales</taxon>
        <taxon>Characeae</taxon>
        <taxon>Chara</taxon>
    </lineage>
</organism>
<comment type="caution">
    <text evidence="2">The sequence shown here is derived from an EMBL/GenBank/DDBJ whole genome shotgun (WGS) entry which is preliminary data.</text>
</comment>
<dbReference type="Proteomes" id="UP000265515">
    <property type="component" value="Unassembled WGS sequence"/>
</dbReference>
<sequence length="904" mass="99099">MSTSRGEDQPTGTSGRESTNKKSWSNHVHSKWFVDWRCAKADEPTTPPCGPVIFVEDRKGRRVLGSVKGWQAGRNHDKQYYIMHMVYNSKSDVVGGSKGAILKWDLFQGFGAGALRTPFYYEIAEEGLVSAREFFDMVEQSDVDLEQPCEITTDLQLSVPLQMCTGFESSGAPTEGGDLGSGSSAQRLQSEERGRFDDSEEDEVEETSKSMGVVLAEGMVHILWTDSKDVTSMAPFGVEPLEAQMKVVELERAVGIIKCHTCVLDLCEPVDIKQWTPKVFESLNALLEHLFSSHWTVLAFVPHEHDYYFMTCLHLLSVAKAMAVKWTRRTQQKGNNLYSLDDRMYILFKGDDLWENTSVVYDTRLAAGDASAVGANHKVTPTEISEMPFDACEWPLVIHGSDPSAIYEFLFLERQPKRDTDIEYMRRKDHMLALLDNYHDASRLNAKNFLEHLQTLYFVESEHVLRLRSYSALIDTGEETVTGIVFDTNAPEEDSDTEEISIDYHLAPMLTSPASTSAGPSTSPPGQATPVRTSTPGRTPSKLLARLTPRPFAPPPLHPGCLVPLEHPSRKDDNIHFEGHDHTRSTEADWGHDMNWHPGTIQPAVCKGEWVMAIVDTDGEWKPTRRLAKSDYLDIASSAVVYKVTSENSHLQPADSSIIITAGPLFQELQDKHWLELSGEFYEFETSPLKGKQSGGGDRVVQGTQSPSTHTDKSAKFVGIRASQTNDPTPVDAASSPDIRILSSQEQAALASGTAFASSLDVGGGLCRGDPVSASKDKSTDIRCRADIVQASGRDVRSSTRAQASEMGAALAARETTAPTVRDGSQSGAQEESGGSEPPAFLATKSAGIRTSSETAVRSAAQEESGGSEPLAFLATRSARIRTSSETAVWSEDDRSLGSAFMPA</sequence>
<keyword evidence="3" id="KW-1185">Reference proteome</keyword>
<proteinExistence type="predicted"/>
<feature type="compositionally biased region" description="Polar residues" evidence="1">
    <location>
        <begin position="9"/>
        <end position="23"/>
    </location>
</feature>
<feature type="compositionally biased region" description="Low complexity" evidence="1">
    <location>
        <begin position="511"/>
        <end position="526"/>
    </location>
</feature>
<name>A0A388LFN7_CHABU</name>
<dbReference type="EMBL" id="BFEA01000365">
    <property type="protein sequence ID" value="GBG81125.1"/>
    <property type="molecule type" value="Genomic_DNA"/>
</dbReference>
<dbReference type="Gramene" id="GBG81125">
    <property type="protein sequence ID" value="GBG81125"/>
    <property type="gene ID" value="CBR_g31801"/>
</dbReference>
<feature type="region of interest" description="Disordered" evidence="1">
    <location>
        <begin position="511"/>
        <end position="543"/>
    </location>
</feature>
<feature type="region of interest" description="Disordered" evidence="1">
    <location>
        <begin position="688"/>
        <end position="714"/>
    </location>
</feature>
<feature type="region of interest" description="Disordered" evidence="1">
    <location>
        <begin position="170"/>
        <end position="209"/>
    </location>
</feature>
<accession>A0A388LFN7</accession>
<feature type="compositionally biased region" description="Low complexity" evidence="1">
    <location>
        <begin position="824"/>
        <end position="837"/>
    </location>
</feature>